<organism evidence="2 3">
    <name type="scientific">Alicyclobacillus dauci</name>
    <dbReference type="NCBI Taxonomy" id="1475485"/>
    <lineage>
        <taxon>Bacteria</taxon>
        <taxon>Bacillati</taxon>
        <taxon>Bacillota</taxon>
        <taxon>Bacilli</taxon>
        <taxon>Bacillales</taxon>
        <taxon>Alicyclobacillaceae</taxon>
        <taxon>Alicyclobacillus</taxon>
    </lineage>
</organism>
<accession>A0ABY6YYH6</accession>
<dbReference type="Proteomes" id="UP001164803">
    <property type="component" value="Chromosome"/>
</dbReference>
<evidence type="ECO:0000256" key="1">
    <source>
        <dbReference type="SAM" id="Phobius"/>
    </source>
</evidence>
<dbReference type="RefSeq" id="WP_268042956.1">
    <property type="nucleotide sequence ID" value="NZ_CP104064.1"/>
</dbReference>
<keyword evidence="1" id="KW-0812">Transmembrane</keyword>
<gene>
    <name evidence="2" type="ORF">NZD86_15515</name>
</gene>
<feature type="transmembrane region" description="Helical" evidence="1">
    <location>
        <begin position="33"/>
        <end position="54"/>
    </location>
</feature>
<protein>
    <submittedName>
        <fullName evidence="2">DUF3311 domain-containing protein</fullName>
    </submittedName>
</protein>
<dbReference type="EMBL" id="CP104064">
    <property type="protein sequence ID" value="WAH35674.1"/>
    <property type="molecule type" value="Genomic_DNA"/>
</dbReference>
<proteinExistence type="predicted"/>
<name>A0ABY6YYH6_9BACL</name>
<evidence type="ECO:0000313" key="2">
    <source>
        <dbReference type="EMBL" id="WAH35674.1"/>
    </source>
</evidence>
<keyword evidence="1" id="KW-0472">Membrane</keyword>
<dbReference type="InterPro" id="IPR021741">
    <property type="entry name" value="DUF3311"/>
</dbReference>
<dbReference type="Pfam" id="PF11755">
    <property type="entry name" value="DUF3311"/>
    <property type="match status" value="1"/>
</dbReference>
<keyword evidence="3" id="KW-1185">Reference proteome</keyword>
<keyword evidence="1" id="KW-1133">Transmembrane helix</keyword>
<evidence type="ECO:0000313" key="3">
    <source>
        <dbReference type="Proteomes" id="UP001164803"/>
    </source>
</evidence>
<sequence length="59" mass="7010">MKWILLIFIIVVNVVLTSVVNHIQPVVFGLPFFLFWIFIWMVLTPFITLTIYVIEKKQS</sequence>
<reference evidence="2" key="1">
    <citation type="submission" date="2022-08" db="EMBL/GenBank/DDBJ databases">
        <title>Alicyclobacillus dauci DSM2870, complete genome.</title>
        <authorList>
            <person name="Wang Q."/>
            <person name="Cai R."/>
            <person name="Wang Z."/>
        </authorList>
    </citation>
    <scope>NUCLEOTIDE SEQUENCE</scope>
    <source>
        <strain evidence="2">DSM 28700</strain>
    </source>
</reference>